<dbReference type="InterPro" id="IPR050790">
    <property type="entry name" value="ExbB/TolQ_transport"/>
</dbReference>
<evidence type="ECO:0000256" key="2">
    <source>
        <dbReference type="ARBA" id="ARBA00022475"/>
    </source>
</evidence>
<protein>
    <submittedName>
        <fullName evidence="8">MotA/TolQ/ExbB proton channel family protein</fullName>
    </submittedName>
</protein>
<evidence type="ECO:0000256" key="6">
    <source>
        <dbReference type="RuleBase" id="RU004057"/>
    </source>
</evidence>
<evidence type="ECO:0000259" key="7">
    <source>
        <dbReference type="Pfam" id="PF01618"/>
    </source>
</evidence>
<dbReference type="Pfam" id="PF01618">
    <property type="entry name" value="MotA_ExbB"/>
    <property type="match status" value="1"/>
</dbReference>
<evidence type="ECO:0000256" key="5">
    <source>
        <dbReference type="ARBA" id="ARBA00023136"/>
    </source>
</evidence>
<dbReference type="GO" id="GO:0005886">
    <property type="term" value="C:plasma membrane"/>
    <property type="evidence" value="ECO:0007669"/>
    <property type="project" value="UniProtKB-SubCell"/>
</dbReference>
<dbReference type="Proteomes" id="UP000502179">
    <property type="component" value="Chromosome"/>
</dbReference>
<evidence type="ECO:0000313" key="8">
    <source>
        <dbReference type="EMBL" id="QIJ72695.1"/>
    </source>
</evidence>
<keyword evidence="6" id="KW-0813">Transport</keyword>
<keyword evidence="4" id="KW-1133">Transmembrane helix</keyword>
<comment type="similarity">
    <text evidence="6">Belongs to the exbB/tolQ family.</text>
</comment>
<evidence type="ECO:0000256" key="4">
    <source>
        <dbReference type="ARBA" id="ARBA00022989"/>
    </source>
</evidence>
<evidence type="ECO:0000313" key="9">
    <source>
        <dbReference type="Proteomes" id="UP000502179"/>
    </source>
</evidence>
<reference evidence="8 9" key="1">
    <citation type="submission" date="2020-02" db="EMBL/GenBank/DDBJ databases">
        <title>Genome analysis of Thermosulfuriphilus ammonigenes ST65T, an anaerobic thermophilic chemolithoautotrophic bacterium isolated from a deep-sea hydrothermal vent.</title>
        <authorList>
            <person name="Slobodkina G."/>
            <person name="Allioux M."/>
            <person name="Merkel A."/>
            <person name="Alain K."/>
            <person name="Jebbar M."/>
            <person name="Slobodkin A."/>
        </authorList>
    </citation>
    <scope>NUCLEOTIDE SEQUENCE [LARGE SCALE GENOMIC DNA]</scope>
    <source>
        <strain evidence="8 9">ST65</strain>
    </source>
</reference>
<feature type="domain" description="MotA/TolQ/ExbB proton channel" evidence="7">
    <location>
        <begin position="69"/>
        <end position="188"/>
    </location>
</feature>
<dbReference type="EMBL" id="CP048877">
    <property type="protein sequence ID" value="QIJ72695.1"/>
    <property type="molecule type" value="Genomic_DNA"/>
</dbReference>
<dbReference type="AlphaFoldDB" id="A0A6G7PYC2"/>
<proteinExistence type="inferred from homology"/>
<name>A0A6G7PYC2_9BACT</name>
<keyword evidence="2" id="KW-1003">Cell membrane</keyword>
<keyword evidence="9" id="KW-1185">Reference proteome</keyword>
<dbReference type="PANTHER" id="PTHR30625:SF11">
    <property type="entry name" value="MOTA_TOLQ_EXBB PROTON CHANNEL DOMAIN-CONTAINING PROTEIN"/>
    <property type="match status" value="1"/>
</dbReference>
<keyword evidence="6" id="KW-0653">Protein transport</keyword>
<accession>A0A6G7PYC2</accession>
<evidence type="ECO:0000256" key="1">
    <source>
        <dbReference type="ARBA" id="ARBA00004651"/>
    </source>
</evidence>
<sequence length="204" mass="22218">MISFLAKGGPLIIPIVISSVLALAIFLERLVRLHQARCRDHGLIERVYAAIIRGRIDQARKETAAEHSSVARVLDEGLSVCCRDRRTMENVLAHAIEQEGRRLSRYLGTLATIANITPVTGLLGTVLGMIKAFMAIERLGGKVDASVLAGGIWEAMLTTAVGLSVALPVIVAYSYLSGRLAALESEMEEAAIWFIKAIEEREHD</sequence>
<gene>
    <name evidence="8" type="ORF">G4V39_10590</name>
</gene>
<organism evidence="8 9">
    <name type="scientific">Thermosulfuriphilus ammonigenes</name>
    <dbReference type="NCBI Taxonomy" id="1936021"/>
    <lineage>
        <taxon>Bacteria</taxon>
        <taxon>Pseudomonadati</taxon>
        <taxon>Thermodesulfobacteriota</taxon>
        <taxon>Thermodesulfobacteria</taxon>
        <taxon>Thermodesulfobacteriales</taxon>
        <taxon>Thermodesulfobacteriaceae</taxon>
        <taxon>Thermosulfuriphilus</taxon>
    </lineage>
</organism>
<evidence type="ECO:0000256" key="3">
    <source>
        <dbReference type="ARBA" id="ARBA00022692"/>
    </source>
</evidence>
<dbReference type="GO" id="GO:0017038">
    <property type="term" value="P:protein import"/>
    <property type="evidence" value="ECO:0007669"/>
    <property type="project" value="TreeGrafter"/>
</dbReference>
<dbReference type="PANTHER" id="PTHR30625">
    <property type="entry name" value="PROTEIN TOLQ"/>
    <property type="match status" value="1"/>
</dbReference>
<dbReference type="RefSeq" id="WP_166032911.1">
    <property type="nucleotide sequence ID" value="NZ_CP048877.1"/>
</dbReference>
<keyword evidence="3" id="KW-0812">Transmembrane</keyword>
<comment type="subcellular location">
    <subcellularLocation>
        <location evidence="1">Cell membrane</location>
        <topology evidence="1">Multi-pass membrane protein</topology>
    </subcellularLocation>
    <subcellularLocation>
        <location evidence="6">Membrane</location>
        <topology evidence="6">Multi-pass membrane protein</topology>
    </subcellularLocation>
</comment>
<dbReference type="InterPro" id="IPR002898">
    <property type="entry name" value="MotA_ExbB_proton_chnl"/>
</dbReference>
<dbReference type="KEGG" id="tav:G4V39_10590"/>
<keyword evidence="5" id="KW-0472">Membrane</keyword>